<name>A0A8X6IU81_TRICU</name>
<gene>
    <name evidence="1" type="ORF">TNCT_512131</name>
</gene>
<dbReference type="EMBL" id="BMAO01012679">
    <property type="protein sequence ID" value="GFQ83190.1"/>
    <property type="molecule type" value="Genomic_DNA"/>
</dbReference>
<reference evidence="1" key="1">
    <citation type="submission" date="2020-07" db="EMBL/GenBank/DDBJ databases">
        <title>Multicomponent nature underlies the extraordinary mechanical properties of spider dragline silk.</title>
        <authorList>
            <person name="Kono N."/>
            <person name="Nakamura H."/>
            <person name="Mori M."/>
            <person name="Yoshida Y."/>
            <person name="Ohtoshi R."/>
            <person name="Malay A.D."/>
            <person name="Moran D.A.P."/>
            <person name="Tomita M."/>
            <person name="Numata K."/>
            <person name="Arakawa K."/>
        </authorList>
    </citation>
    <scope>NUCLEOTIDE SEQUENCE</scope>
</reference>
<keyword evidence="2" id="KW-1185">Reference proteome</keyword>
<comment type="caution">
    <text evidence="1">The sequence shown here is derived from an EMBL/GenBank/DDBJ whole genome shotgun (WGS) entry which is preliminary data.</text>
</comment>
<dbReference type="Proteomes" id="UP000887116">
    <property type="component" value="Unassembled WGS sequence"/>
</dbReference>
<proteinExistence type="predicted"/>
<organism evidence="1 2">
    <name type="scientific">Trichonephila clavata</name>
    <name type="common">Joro spider</name>
    <name type="synonym">Nephila clavata</name>
    <dbReference type="NCBI Taxonomy" id="2740835"/>
    <lineage>
        <taxon>Eukaryota</taxon>
        <taxon>Metazoa</taxon>
        <taxon>Ecdysozoa</taxon>
        <taxon>Arthropoda</taxon>
        <taxon>Chelicerata</taxon>
        <taxon>Arachnida</taxon>
        <taxon>Araneae</taxon>
        <taxon>Araneomorphae</taxon>
        <taxon>Entelegynae</taxon>
        <taxon>Araneoidea</taxon>
        <taxon>Nephilidae</taxon>
        <taxon>Trichonephila</taxon>
    </lineage>
</organism>
<dbReference type="AlphaFoldDB" id="A0A8X6IU81"/>
<accession>A0A8X6IU81</accession>
<evidence type="ECO:0000313" key="1">
    <source>
        <dbReference type="EMBL" id="GFQ83190.1"/>
    </source>
</evidence>
<sequence length="97" mass="11232">MATRTVTFSTDANLQSSFLDFFLGVIHPTEIRVPKCQQRRDILGEKNSNLRTWKCSQKEIRSEFEQFWISLELEKCKIEKSCAVSGRVSCWRVLGTS</sequence>
<protein>
    <submittedName>
        <fullName evidence="1">Uncharacterized protein</fullName>
    </submittedName>
</protein>
<evidence type="ECO:0000313" key="2">
    <source>
        <dbReference type="Proteomes" id="UP000887116"/>
    </source>
</evidence>